<evidence type="ECO:0000313" key="3">
    <source>
        <dbReference type="EMBL" id="REA61352.1"/>
    </source>
</evidence>
<dbReference type="InterPro" id="IPR051531">
    <property type="entry name" value="N-acetyltransferase"/>
</dbReference>
<feature type="domain" description="N-acetyltransferase" evidence="2">
    <location>
        <begin position="22"/>
        <end position="177"/>
    </location>
</feature>
<dbReference type="Proteomes" id="UP000256373">
    <property type="component" value="Unassembled WGS sequence"/>
</dbReference>
<dbReference type="AlphaFoldDB" id="A0A3D8YCD2"/>
<dbReference type="Gene3D" id="3.30.530.20">
    <property type="match status" value="1"/>
</dbReference>
<keyword evidence="1" id="KW-0812">Transmembrane</keyword>
<dbReference type="EMBL" id="QNUL01000008">
    <property type="protein sequence ID" value="REA61352.1"/>
    <property type="molecule type" value="Genomic_DNA"/>
</dbReference>
<gene>
    <name evidence="3" type="ORF">DSL64_12975</name>
</gene>
<dbReference type="GO" id="GO:0016747">
    <property type="term" value="F:acyltransferase activity, transferring groups other than amino-acyl groups"/>
    <property type="evidence" value="ECO:0007669"/>
    <property type="project" value="InterPro"/>
</dbReference>
<dbReference type="PANTHER" id="PTHR43792">
    <property type="entry name" value="GNAT FAMILY, PUTATIVE (AFU_ORTHOLOGUE AFUA_3G00765)-RELATED-RELATED"/>
    <property type="match status" value="1"/>
</dbReference>
<dbReference type="InterPro" id="IPR000182">
    <property type="entry name" value="GNAT_dom"/>
</dbReference>
<proteinExistence type="predicted"/>
<evidence type="ECO:0000259" key="2">
    <source>
        <dbReference type="PROSITE" id="PS51186"/>
    </source>
</evidence>
<dbReference type="SUPFAM" id="SSF55729">
    <property type="entry name" value="Acyl-CoA N-acyltransferases (Nat)"/>
    <property type="match status" value="1"/>
</dbReference>
<dbReference type="PANTHER" id="PTHR43792:SF13">
    <property type="entry name" value="ACETYLTRANSFERASE"/>
    <property type="match status" value="1"/>
</dbReference>
<evidence type="ECO:0000313" key="4">
    <source>
        <dbReference type="Proteomes" id="UP000256373"/>
    </source>
</evidence>
<dbReference type="OrthoDB" id="9788916at2"/>
<accession>A0A3D8YCD2</accession>
<dbReference type="InterPro" id="IPR019587">
    <property type="entry name" value="Polyketide_cyclase/dehydratase"/>
</dbReference>
<keyword evidence="4" id="KW-1185">Reference proteome</keyword>
<evidence type="ECO:0000256" key="1">
    <source>
        <dbReference type="SAM" id="Phobius"/>
    </source>
</evidence>
<name>A0A3D8YCD2_9BACT</name>
<keyword evidence="1" id="KW-1133">Transmembrane helix</keyword>
<dbReference type="Pfam" id="PF13302">
    <property type="entry name" value="Acetyltransf_3"/>
    <property type="match status" value="1"/>
</dbReference>
<comment type="caution">
    <text evidence="3">The sequence shown here is derived from an EMBL/GenBank/DDBJ whole genome shotgun (WGS) entry which is preliminary data.</text>
</comment>
<keyword evidence="1" id="KW-0472">Membrane</keyword>
<dbReference type="InterPro" id="IPR016181">
    <property type="entry name" value="Acyl_CoA_acyltransferase"/>
</dbReference>
<dbReference type="SUPFAM" id="SSF55961">
    <property type="entry name" value="Bet v1-like"/>
    <property type="match status" value="1"/>
</dbReference>
<keyword evidence="3" id="KW-0808">Transferase</keyword>
<dbReference type="InterPro" id="IPR023393">
    <property type="entry name" value="START-like_dom_sf"/>
</dbReference>
<sequence>MSSNLLHTKRFVLVKMVDGDQALYHSISCNQNVMKFVTGYALSRRESDEMFRCILEDNEADEILGRYFIKDRENGEVIGAAKLDQIAREIEIGYRIREEYWGKGIATEVTKGLIRFAYEGLGIRRVIAFVNVENAASIRVLEKAGMLNTALIEDIDEVKYKFTYLHKTGFTMKKILYVILALIGVFLIAGLVMPKTCAVEKEIVINAPNSEVYEYVESLENQNNWSVWAKLDPNMKHTYSGTDRTVGFTHRWEGNDEVGKGEQEITRIVEGARIETELRFLEPMEATNAAYISTESIAGNKTRVKWGFTGEIPYPMNALMPLMNIEESVGKDFGQGLSNLKQLLEK</sequence>
<dbReference type="PROSITE" id="PS51186">
    <property type="entry name" value="GNAT"/>
    <property type="match status" value="1"/>
</dbReference>
<organism evidence="3 4">
    <name type="scientific">Dyadobacter luteus</name>
    <dbReference type="NCBI Taxonomy" id="2259619"/>
    <lineage>
        <taxon>Bacteria</taxon>
        <taxon>Pseudomonadati</taxon>
        <taxon>Bacteroidota</taxon>
        <taxon>Cytophagia</taxon>
        <taxon>Cytophagales</taxon>
        <taxon>Spirosomataceae</taxon>
        <taxon>Dyadobacter</taxon>
    </lineage>
</organism>
<dbReference type="RefSeq" id="WP_115831325.1">
    <property type="nucleotide sequence ID" value="NZ_QNUL01000008.1"/>
</dbReference>
<reference evidence="3 4" key="1">
    <citation type="submission" date="2018-07" db="EMBL/GenBank/DDBJ databases">
        <title>Dyadobacter roseus sp. nov., isolated from rose rhizosphere soil.</title>
        <authorList>
            <person name="Chen L."/>
        </authorList>
    </citation>
    <scope>NUCLEOTIDE SEQUENCE [LARGE SCALE GENOMIC DNA]</scope>
    <source>
        <strain evidence="3 4">RS19</strain>
    </source>
</reference>
<feature type="transmembrane region" description="Helical" evidence="1">
    <location>
        <begin position="175"/>
        <end position="193"/>
    </location>
</feature>
<dbReference type="Gene3D" id="3.40.630.30">
    <property type="match status" value="1"/>
</dbReference>
<dbReference type="CDD" id="cd07818">
    <property type="entry name" value="SRPBCC_1"/>
    <property type="match status" value="1"/>
</dbReference>
<dbReference type="Pfam" id="PF10604">
    <property type="entry name" value="Polyketide_cyc2"/>
    <property type="match status" value="1"/>
</dbReference>
<protein>
    <submittedName>
        <fullName evidence="3">GNAT family N-acetyltransferase</fullName>
    </submittedName>
</protein>